<reference evidence="2" key="1">
    <citation type="submission" date="2018-05" db="EMBL/GenBank/DDBJ databases">
        <authorList>
            <person name="Lanie J.A."/>
            <person name="Ng W.-L."/>
            <person name="Kazmierczak K.M."/>
            <person name="Andrzejewski T.M."/>
            <person name="Davidsen T.M."/>
            <person name="Wayne K.J."/>
            <person name="Tettelin H."/>
            <person name="Glass J.I."/>
            <person name="Rusch D."/>
            <person name="Podicherti R."/>
            <person name="Tsui H.-C.T."/>
            <person name="Winkler M.E."/>
        </authorList>
    </citation>
    <scope>NUCLEOTIDE SEQUENCE</scope>
</reference>
<feature type="non-terminal residue" evidence="2">
    <location>
        <position position="235"/>
    </location>
</feature>
<name>A0A383DIU2_9ZZZZ</name>
<evidence type="ECO:0000313" key="2">
    <source>
        <dbReference type="EMBL" id="SVE44406.1"/>
    </source>
</evidence>
<dbReference type="InterPro" id="IPR052516">
    <property type="entry name" value="N-heterocyclic_Hydroxylase"/>
</dbReference>
<feature type="domain" description="Aldehyde oxidase/xanthine dehydrogenase first molybdopterin binding" evidence="1">
    <location>
        <begin position="1"/>
        <end position="115"/>
    </location>
</feature>
<feature type="non-terminal residue" evidence="2">
    <location>
        <position position="1"/>
    </location>
</feature>
<gene>
    <name evidence="2" type="ORF">METZ01_LOCUS497260</name>
</gene>
<dbReference type="PANTHER" id="PTHR47495:SF2">
    <property type="entry name" value="ALDEHYDE DEHYDROGENASE"/>
    <property type="match status" value="1"/>
</dbReference>
<proteinExistence type="predicted"/>
<evidence type="ECO:0000259" key="1">
    <source>
        <dbReference type="Pfam" id="PF02738"/>
    </source>
</evidence>
<dbReference type="PANTHER" id="PTHR47495">
    <property type="entry name" value="ALDEHYDE DEHYDROGENASE"/>
    <property type="match status" value="1"/>
</dbReference>
<dbReference type="GO" id="GO:0016491">
    <property type="term" value="F:oxidoreductase activity"/>
    <property type="evidence" value="ECO:0007669"/>
    <property type="project" value="InterPro"/>
</dbReference>
<organism evidence="2">
    <name type="scientific">marine metagenome</name>
    <dbReference type="NCBI Taxonomy" id="408172"/>
    <lineage>
        <taxon>unclassified sequences</taxon>
        <taxon>metagenomes</taxon>
        <taxon>ecological metagenomes</taxon>
    </lineage>
</organism>
<dbReference type="AlphaFoldDB" id="A0A383DIU2"/>
<dbReference type="SUPFAM" id="SSF56003">
    <property type="entry name" value="Molybdenum cofactor-binding domain"/>
    <property type="match status" value="1"/>
</dbReference>
<dbReference type="EMBL" id="UINC01217695">
    <property type="protein sequence ID" value="SVE44406.1"/>
    <property type="molecule type" value="Genomic_DNA"/>
</dbReference>
<dbReference type="Gene3D" id="3.30.365.10">
    <property type="entry name" value="Aldehyde oxidase/xanthine dehydrogenase, molybdopterin binding domain"/>
    <property type="match status" value="2"/>
</dbReference>
<dbReference type="InterPro" id="IPR008274">
    <property type="entry name" value="AldOxase/xan_DH_MoCoBD1"/>
</dbReference>
<accession>A0A383DIU2</accession>
<sequence length="235" mass="25628">EPPGATAHVTEEGCDVWAPTQGQDFTAWVATMVTQLPPEKIRVHTTYLGGGFGRKSNPDFVVHALIAAKATGQPVKVTWSRTEDIQHDEYLPPFRIRLTAGLDASGMLNALSVRLAGPSPSRPIVDMLGSFFPPWMAENGFDWATCVGMFDFSSRAGSYAIPDLKVNYVPTEIPVPVGFWRSIGTVHNAFALESAMDEIAHASGVDPIDLRRSLLRKNPRALKVLDRVEQASGWG</sequence>
<feature type="domain" description="Aldehyde oxidase/xanthine dehydrogenase first molybdopterin binding" evidence="1">
    <location>
        <begin position="155"/>
        <end position="212"/>
    </location>
</feature>
<protein>
    <recommendedName>
        <fullName evidence="1">Aldehyde oxidase/xanthine dehydrogenase first molybdopterin binding domain-containing protein</fullName>
    </recommendedName>
</protein>
<dbReference type="InterPro" id="IPR037165">
    <property type="entry name" value="AldOxase/xan_DH_Mopterin-bd_sf"/>
</dbReference>
<dbReference type="Pfam" id="PF02738">
    <property type="entry name" value="MoCoBD_1"/>
    <property type="match status" value="2"/>
</dbReference>